<dbReference type="InterPro" id="IPR003660">
    <property type="entry name" value="HAMP_dom"/>
</dbReference>
<dbReference type="CDD" id="cd19411">
    <property type="entry name" value="MCP2201-like_sensor"/>
    <property type="match status" value="1"/>
</dbReference>
<dbReference type="InterPro" id="IPR004089">
    <property type="entry name" value="MCPsignal_dom"/>
</dbReference>
<proteinExistence type="inferred from homology"/>
<evidence type="ECO:0000259" key="7">
    <source>
        <dbReference type="PROSITE" id="PS50885"/>
    </source>
</evidence>
<dbReference type="InterPro" id="IPR024478">
    <property type="entry name" value="HlyB_4HB_MCP"/>
</dbReference>
<evidence type="ECO:0000256" key="5">
    <source>
        <dbReference type="SAM" id="Phobius"/>
    </source>
</evidence>
<comment type="similarity">
    <text evidence="2">Belongs to the methyl-accepting chemotaxis (MCP) protein family.</text>
</comment>
<organism evidence="8 9">
    <name type="scientific">Massilia haematophila</name>
    <dbReference type="NCBI Taxonomy" id="457923"/>
    <lineage>
        <taxon>Bacteria</taxon>
        <taxon>Pseudomonadati</taxon>
        <taxon>Pseudomonadota</taxon>
        <taxon>Betaproteobacteria</taxon>
        <taxon>Burkholderiales</taxon>
        <taxon>Oxalobacteraceae</taxon>
        <taxon>Telluria group</taxon>
        <taxon>Massilia</taxon>
    </lineage>
</organism>
<sequence length="538" mass="55572">MRSFKLHTGTRILGAFAIVSLVLLVIVANALWRMHAADALTADLVHDKLAKQQLASDLLGLERLNGSRTLSIARSDSLELADYFLAQLDEGRRQAQAIESKWTTLPASEREAALLADSGRHKASLAAAHAELLRAKEFGQTQLVEEIVAGRWEPAYQARVGALEALLAHESAEAHRLAAESAAASRFSKALLLALGAGALVIGALLAWLLTRNIVGPLQQAVALAEQVAHGDLRPTIAHDRSDEIGRLFDALNGMTGGVSHTVAQVLQGAVAIDCASHEIADGNHDLSQRTERQAGALKQTVSAMAALSDAIAENNASARRANALAQAASNVAGEGAAAVEQLVARMGAIKASAARIVDITGMIDSIAFQTNILALNAAVEAARAGAEGRGFAVVAAEVRSLAQHSAGAAKEIKTLVGRSAGEIEAGTGIANAAGATMRAMLEHVRDVADILDAIDTASAGQAGGVAQLGQAIAEMDLSTQQNAAMVEQAAAAAESMRAQAAELARLVATFRLRDAAASATSEGEPVTGPRLLTLAAA</sequence>
<feature type="domain" description="Methyl-accepting transducer" evidence="6">
    <location>
        <begin position="269"/>
        <end position="498"/>
    </location>
</feature>
<keyword evidence="1" id="KW-0488">Methylation</keyword>
<feature type="transmembrane region" description="Helical" evidence="5">
    <location>
        <begin position="190"/>
        <end position="210"/>
    </location>
</feature>
<evidence type="ECO:0000256" key="1">
    <source>
        <dbReference type="ARBA" id="ARBA00022481"/>
    </source>
</evidence>
<dbReference type="EMBL" id="JBHRVV010000001">
    <property type="protein sequence ID" value="MFC3456864.1"/>
    <property type="molecule type" value="Genomic_DNA"/>
</dbReference>
<name>A0ABV7PCI3_9BURK</name>
<evidence type="ECO:0000256" key="3">
    <source>
        <dbReference type="PROSITE-ProRule" id="PRU00284"/>
    </source>
</evidence>
<dbReference type="RefSeq" id="WP_379732944.1">
    <property type="nucleotide sequence ID" value="NZ_JBHRVV010000001.1"/>
</dbReference>
<dbReference type="Proteomes" id="UP001595665">
    <property type="component" value="Unassembled WGS sequence"/>
</dbReference>
<evidence type="ECO:0000256" key="2">
    <source>
        <dbReference type="ARBA" id="ARBA00029447"/>
    </source>
</evidence>
<dbReference type="Pfam" id="PF00015">
    <property type="entry name" value="MCPsignal"/>
    <property type="match status" value="1"/>
</dbReference>
<dbReference type="InterPro" id="IPR051310">
    <property type="entry name" value="MCP_chemotaxis"/>
</dbReference>
<evidence type="ECO:0000256" key="4">
    <source>
        <dbReference type="SAM" id="MobiDB-lite"/>
    </source>
</evidence>
<feature type="region of interest" description="Disordered" evidence="4">
    <location>
        <begin position="519"/>
        <end position="538"/>
    </location>
</feature>
<comment type="caution">
    <text evidence="8">The sequence shown here is derived from an EMBL/GenBank/DDBJ whole genome shotgun (WGS) entry which is preliminary data.</text>
</comment>
<dbReference type="InterPro" id="IPR047347">
    <property type="entry name" value="YvaQ-like_sensor"/>
</dbReference>
<dbReference type="SUPFAM" id="SSF58104">
    <property type="entry name" value="Methyl-accepting chemotaxis protein (MCP) signaling domain"/>
    <property type="match status" value="1"/>
</dbReference>
<dbReference type="Pfam" id="PF12729">
    <property type="entry name" value="4HB_MCP_1"/>
    <property type="match status" value="1"/>
</dbReference>
<evidence type="ECO:0000313" key="8">
    <source>
        <dbReference type="EMBL" id="MFC3456864.1"/>
    </source>
</evidence>
<evidence type="ECO:0000259" key="6">
    <source>
        <dbReference type="PROSITE" id="PS50111"/>
    </source>
</evidence>
<dbReference type="Pfam" id="PF00672">
    <property type="entry name" value="HAMP"/>
    <property type="match status" value="1"/>
</dbReference>
<keyword evidence="5" id="KW-0812">Transmembrane</keyword>
<accession>A0ABV7PCI3</accession>
<dbReference type="PROSITE" id="PS50111">
    <property type="entry name" value="CHEMOTAXIS_TRANSDUC_2"/>
    <property type="match status" value="1"/>
</dbReference>
<gene>
    <name evidence="8" type="ORF">ACFOPH_01175</name>
</gene>
<feature type="domain" description="HAMP" evidence="7">
    <location>
        <begin position="212"/>
        <end position="264"/>
    </location>
</feature>
<keyword evidence="9" id="KW-1185">Reference proteome</keyword>
<dbReference type="SMART" id="SM00283">
    <property type="entry name" value="MA"/>
    <property type="match status" value="1"/>
</dbReference>
<feature type="transmembrane region" description="Helical" evidence="5">
    <location>
        <begin position="12"/>
        <end position="32"/>
    </location>
</feature>
<dbReference type="SMART" id="SM00304">
    <property type="entry name" value="HAMP"/>
    <property type="match status" value="1"/>
</dbReference>
<dbReference type="PANTHER" id="PTHR43531">
    <property type="entry name" value="PROTEIN ICFG"/>
    <property type="match status" value="1"/>
</dbReference>
<dbReference type="PANTHER" id="PTHR43531:SF14">
    <property type="entry name" value="METHYL-ACCEPTING CHEMOTAXIS PROTEIN I-RELATED"/>
    <property type="match status" value="1"/>
</dbReference>
<dbReference type="PROSITE" id="PS50885">
    <property type="entry name" value="HAMP"/>
    <property type="match status" value="1"/>
</dbReference>
<evidence type="ECO:0000313" key="9">
    <source>
        <dbReference type="Proteomes" id="UP001595665"/>
    </source>
</evidence>
<protein>
    <submittedName>
        <fullName evidence="8">Methyl-accepting chemotaxis protein</fullName>
    </submittedName>
</protein>
<keyword evidence="5" id="KW-0472">Membrane</keyword>
<keyword evidence="5" id="KW-1133">Transmembrane helix</keyword>
<dbReference type="CDD" id="cd06225">
    <property type="entry name" value="HAMP"/>
    <property type="match status" value="1"/>
</dbReference>
<dbReference type="Gene3D" id="1.10.287.950">
    <property type="entry name" value="Methyl-accepting chemotaxis protein"/>
    <property type="match status" value="1"/>
</dbReference>
<reference evidence="9" key="1">
    <citation type="journal article" date="2019" name="Int. J. Syst. Evol. Microbiol.">
        <title>The Global Catalogue of Microorganisms (GCM) 10K type strain sequencing project: providing services to taxonomists for standard genome sequencing and annotation.</title>
        <authorList>
            <consortium name="The Broad Institute Genomics Platform"/>
            <consortium name="The Broad Institute Genome Sequencing Center for Infectious Disease"/>
            <person name="Wu L."/>
            <person name="Ma J."/>
        </authorList>
    </citation>
    <scope>NUCLEOTIDE SEQUENCE [LARGE SCALE GENOMIC DNA]</scope>
    <source>
        <strain evidence="9">CCM 7480</strain>
    </source>
</reference>
<keyword evidence="3" id="KW-0807">Transducer</keyword>